<dbReference type="Gene3D" id="1.25.40.80">
    <property type="match status" value="1"/>
</dbReference>
<comment type="cofactor">
    <cofactor evidence="2">
        <name>FAD</name>
        <dbReference type="ChEBI" id="CHEBI:57692"/>
    </cofactor>
</comment>
<dbReference type="PANTHER" id="PTHR11455">
    <property type="entry name" value="CRYPTOCHROME"/>
    <property type="match status" value="1"/>
</dbReference>
<dbReference type="EMBL" id="BAAAZE010000008">
    <property type="protein sequence ID" value="GAA4020553.1"/>
    <property type="molecule type" value="Genomic_DNA"/>
</dbReference>
<name>A0ABP7T3S0_9BURK</name>
<accession>A0ABP7T3S0</accession>
<organism evidence="7 8">
    <name type="scientific">Actimicrobium antarcticum</name>
    <dbReference type="NCBI Taxonomy" id="1051899"/>
    <lineage>
        <taxon>Bacteria</taxon>
        <taxon>Pseudomonadati</taxon>
        <taxon>Pseudomonadota</taxon>
        <taxon>Betaproteobacteria</taxon>
        <taxon>Burkholderiales</taxon>
        <taxon>Oxalobacteraceae</taxon>
        <taxon>Actimicrobium</taxon>
    </lineage>
</organism>
<protein>
    <submittedName>
        <fullName evidence="7">Deoxyribodipyrimidine photo-lyase</fullName>
    </submittedName>
</protein>
<comment type="similarity">
    <text evidence="5">Belongs to the DNA photolyase family.</text>
</comment>
<keyword evidence="3 5" id="KW-0285">Flavoprotein</keyword>
<dbReference type="SUPFAM" id="SSF52425">
    <property type="entry name" value="Cryptochrome/photolyase, N-terminal domain"/>
    <property type="match status" value="1"/>
</dbReference>
<dbReference type="PRINTS" id="PR00147">
    <property type="entry name" value="DNAPHOTLYASE"/>
</dbReference>
<evidence type="ECO:0000256" key="3">
    <source>
        <dbReference type="ARBA" id="ARBA00022630"/>
    </source>
</evidence>
<dbReference type="Gene3D" id="3.40.50.620">
    <property type="entry name" value="HUPs"/>
    <property type="match status" value="1"/>
</dbReference>
<dbReference type="Proteomes" id="UP001501353">
    <property type="component" value="Unassembled WGS sequence"/>
</dbReference>
<dbReference type="Gene3D" id="1.10.579.10">
    <property type="entry name" value="DNA Cyclobutane Dipyrimidine Photolyase, subunit A, domain 3"/>
    <property type="match status" value="1"/>
</dbReference>
<feature type="domain" description="Photolyase/cryptochrome alpha/beta" evidence="6">
    <location>
        <begin position="1"/>
        <end position="129"/>
    </location>
</feature>
<reference evidence="8" key="1">
    <citation type="journal article" date="2019" name="Int. J. Syst. Evol. Microbiol.">
        <title>The Global Catalogue of Microorganisms (GCM) 10K type strain sequencing project: providing services to taxonomists for standard genome sequencing and annotation.</title>
        <authorList>
            <consortium name="The Broad Institute Genomics Platform"/>
            <consortium name="The Broad Institute Genome Sequencing Center for Infectious Disease"/>
            <person name="Wu L."/>
            <person name="Ma J."/>
        </authorList>
    </citation>
    <scope>NUCLEOTIDE SEQUENCE [LARGE SCALE GENOMIC DNA]</scope>
    <source>
        <strain evidence="8">JCM 16673</strain>
    </source>
</reference>
<sequence>MEVVWFKRDLRIRDHAPLAGAAAAGPVLALFLHEPEIVLAPDFSAAHGAFIRECLDSLHAALQDRGAALVEMTGSAPDLLEQIWQQQPFATLWSHQETGNWASYQRDKLVATWCSKRGVRWRQTPQNGVIRGQEARAKRDWLAELDTYASSEPVKAPRNIVPSGLHPMLVASVAPLQAAGHDKPGRVRGGRAEAIRLLTEFIRTKIIRYPHAISSPISAEHGCSRLSPFLAHGVITMREIVLAMNRRVDSPELAVDRYQRERLINALRFFADRLRWRAGYFQNMESMPRLEFDNIHPGMNGLREAEFNPSHFACWRDGETGYPMVDAAMKMLQHTGWINMRMRGMVLSFALNELWLHWREPALFLAREFVDYEPAIHYNQMQIHAGTAGASSMLAYNPVKQAQELDPAGVFVRRWLPALRAVPDAYLVAPWSMPLTVQAACGVLIGTDYPAPLVDHLDAGRRARARVADAHIAAGIRLRAVRGGAGQKMAGASQDALF</sequence>
<evidence type="ECO:0000256" key="1">
    <source>
        <dbReference type="ARBA" id="ARBA00001932"/>
    </source>
</evidence>
<proteinExistence type="inferred from homology"/>
<keyword evidence="5" id="KW-0157">Chromophore</keyword>
<evidence type="ECO:0000256" key="2">
    <source>
        <dbReference type="ARBA" id="ARBA00001974"/>
    </source>
</evidence>
<keyword evidence="4 5" id="KW-0274">FAD</keyword>
<dbReference type="InterPro" id="IPR005101">
    <property type="entry name" value="Cryptochr/Photolyase_FAD-bd"/>
</dbReference>
<evidence type="ECO:0000313" key="7">
    <source>
        <dbReference type="EMBL" id="GAA4020553.1"/>
    </source>
</evidence>
<dbReference type="InterPro" id="IPR036134">
    <property type="entry name" value="Crypto/Photolyase_FAD-like_sf"/>
</dbReference>
<dbReference type="SUPFAM" id="SSF48173">
    <property type="entry name" value="Cryptochrome/photolyase FAD-binding domain"/>
    <property type="match status" value="1"/>
</dbReference>
<evidence type="ECO:0000256" key="5">
    <source>
        <dbReference type="RuleBase" id="RU004182"/>
    </source>
</evidence>
<comment type="cofactor">
    <cofactor evidence="1">
        <name>(6R)-5,10-methylene-5,6,7,8-tetrahydrofolate</name>
        <dbReference type="ChEBI" id="CHEBI:15636"/>
    </cofactor>
</comment>
<evidence type="ECO:0000313" key="8">
    <source>
        <dbReference type="Proteomes" id="UP001501353"/>
    </source>
</evidence>
<comment type="caution">
    <text evidence="7">The sequence shown here is derived from an EMBL/GenBank/DDBJ whole genome shotgun (WGS) entry which is preliminary data.</text>
</comment>
<dbReference type="PANTHER" id="PTHR11455:SF9">
    <property type="entry name" value="CRYPTOCHROME CIRCADIAN CLOCK 5 ISOFORM X1"/>
    <property type="match status" value="1"/>
</dbReference>
<dbReference type="Pfam" id="PF00875">
    <property type="entry name" value="DNA_photolyase"/>
    <property type="match status" value="1"/>
</dbReference>
<dbReference type="InterPro" id="IPR036155">
    <property type="entry name" value="Crypto/Photolyase_N_sf"/>
</dbReference>
<dbReference type="InterPro" id="IPR014729">
    <property type="entry name" value="Rossmann-like_a/b/a_fold"/>
</dbReference>
<gene>
    <name evidence="7" type="ORF">GCM10022212_16380</name>
</gene>
<evidence type="ECO:0000259" key="6">
    <source>
        <dbReference type="PROSITE" id="PS51645"/>
    </source>
</evidence>
<dbReference type="PROSITE" id="PS51645">
    <property type="entry name" value="PHR_CRY_ALPHA_BETA"/>
    <property type="match status" value="1"/>
</dbReference>
<dbReference type="RefSeq" id="WP_344762797.1">
    <property type="nucleotide sequence ID" value="NZ_BAAAZE010000008.1"/>
</dbReference>
<dbReference type="InterPro" id="IPR006050">
    <property type="entry name" value="DNA_photolyase_N"/>
</dbReference>
<keyword evidence="8" id="KW-1185">Reference proteome</keyword>
<dbReference type="InterPro" id="IPR002081">
    <property type="entry name" value="Cryptochrome/DNA_photolyase_1"/>
</dbReference>
<evidence type="ECO:0000256" key="4">
    <source>
        <dbReference type="ARBA" id="ARBA00022827"/>
    </source>
</evidence>
<dbReference type="Pfam" id="PF03441">
    <property type="entry name" value="FAD_binding_7"/>
    <property type="match status" value="1"/>
</dbReference>